<comment type="subcellular location">
    <subcellularLocation>
        <location evidence="1">Mitochondrion</location>
    </subcellularLocation>
</comment>
<evidence type="ECO:0000313" key="6">
    <source>
        <dbReference type="Proteomes" id="UP000001861"/>
    </source>
</evidence>
<dbReference type="VEuPathDB" id="FungiDB:CC1G_08869"/>
<dbReference type="InParanoid" id="A8P6E9"/>
<protein>
    <recommendedName>
        <fullName evidence="2">NADH dehydrogenase [ubiquinone] 1 alpha subcomplex assembly factor 3</fullName>
    </recommendedName>
</protein>
<dbReference type="CDD" id="cd05125">
    <property type="entry name" value="Mth938_2P1-like"/>
    <property type="match status" value="1"/>
</dbReference>
<name>A8P6E9_COPC7</name>
<comment type="caution">
    <text evidence="5">The sequence shown here is derived from an EMBL/GenBank/DDBJ whole genome shotgun (WGS) entry which is preliminary data.</text>
</comment>
<evidence type="ECO:0000256" key="1">
    <source>
        <dbReference type="ARBA" id="ARBA00004173"/>
    </source>
</evidence>
<dbReference type="OMA" id="LATEHAC"/>
<accession>A8P6E9</accession>
<dbReference type="PANTHER" id="PTHR21192">
    <property type="entry name" value="NUCLEAR PROTEIN E3-3"/>
    <property type="match status" value="1"/>
</dbReference>
<dbReference type="STRING" id="240176.A8P6E9"/>
<dbReference type="Pfam" id="PF04430">
    <property type="entry name" value="DUF498"/>
    <property type="match status" value="1"/>
</dbReference>
<dbReference type="EMBL" id="AACS02000005">
    <property type="protein sequence ID" value="EAU82712.1"/>
    <property type="molecule type" value="Genomic_DNA"/>
</dbReference>
<evidence type="ECO:0000256" key="2">
    <source>
        <dbReference type="ARBA" id="ARBA00021776"/>
    </source>
</evidence>
<dbReference type="Proteomes" id="UP000001861">
    <property type="component" value="Unassembled WGS sequence"/>
</dbReference>
<dbReference type="GeneID" id="6015750"/>
<keyword evidence="6" id="KW-1185">Reference proteome</keyword>
<dbReference type="OrthoDB" id="20681at2759"/>
<dbReference type="SUPFAM" id="SSF64076">
    <property type="entry name" value="MTH938-like"/>
    <property type="match status" value="1"/>
</dbReference>
<dbReference type="GO" id="GO:0032981">
    <property type="term" value="P:mitochondrial respiratory chain complex I assembly"/>
    <property type="evidence" value="ECO:0007669"/>
    <property type="project" value="InterPro"/>
</dbReference>
<dbReference type="AlphaFoldDB" id="A8P6E9"/>
<dbReference type="PANTHER" id="PTHR21192:SF2">
    <property type="entry name" value="NADH DEHYDROGENASE [UBIQUINONE] 1 ALPHA SUBCOMPLEX ASSEMBLY FACTOR 3"/>
    <property type="match status" value="1"/>
</dbReference>
<reference evidence="5 6" key="1">
    <citation type="journal article" date="2010" name="Proc. Natl. Acad. Sci. U.S.A.">
        <title>Insights into evolution of multicellular fungi from the assembled chromosomes of the mushroom Coprinopsis cinerea (Coprinus cinereus).</title>
        <authorList>
            <person name="Stajich J.E."/>
            <person name="Wilke S.K."/>
            <person name="Ahren D."/>
            <person name="Au C.H."/>
            <person name="Birren B.W."/>
            <person name="Borodovsky M."/>
            <person name="Burns C."/>
            <person name="Canback B."/>
            <person name="Casselton L.A."/>
            <person name="Cheng C.K."/>
            <person name="Deng J."/>
            <person name="Dietrich F.S."/>
            <person name="Fargo D.C."/>
            <person name="Farman M.L."/>
            <person name="Gathman A.C."/>
            <person name="Goldberg J."/>
            <person name="Guigo R."/>
            <person name="Hoegger P.J."/>
            <person name="Hooker J.B."/>
            <person name="Huggins A."/>
            <person name="James T.Y."/>
            <person name="Kamada T."/>
            <person name="Kilaru S."/>
            <person name="Kodira C."/>
            <person name="Kues U."/>
            <person name="Kupfer D."/>
            <person name="Kwan H.S."/>
            <person name="Lomsadze A."/>
            <person name="Li W."/>
            <person name="Lilly W.W."/>
            <person name="Ma L.J."/>
            <person name="Mackey A.J."/>
            <person name="Manning G."/>
            <person name="Martin F."/>
            <person name="Muraguchi H."/>
            <person name="Natvig D.O."/>
            <person name="Palmerini H."/>
            <person name="Ramesh M.A."/>
            <person name="Rehmeyer C.J."/>
            <person name="Roe B.A."/>
            <person name="Shenoy N."/>
            <person name="Stanke M."/>
            <person name="Ter-Hovhannisyan V."/>
            <person name="Tunlid A."/>
            <person name="Velagapudi R."/>
            <person name="Vision T.J."/>
            <person name="Zeng Q."/>
            <person name="Zolan M.E."/>
            <person name="Pukkila P.J."/>
        </authorList>
    </citation>
    <scope>NUCLEOTIDE SEQUENCE [LARGE SCALE GENOMIC DNA]</scope>
    <source>
        <strain evidence="6">Okayama-7 / 130 / ATCC MYA-4618 / FGSC 9003</strain>
    </source>
</reference>
<feature type="non-terminal residue" evidence="5">
    <location>
        <position position="1"/>
    </location>
</feature>
<evidence type="ECO:0000256" key="4">
    <source>
        <dbReference type="ARBA" id="ARBA00049984"/>
    </source>
</evidence>
<sequence>MFRQTLCRQARSALSRSSTPRPVLTRATPSITRVIPAVSVTRSSPSRCLHSTPRLLDRSFTNILADDTPPPVQVSSISEDGIQLEDGLQISGPTIFLEGRVFLWDVPPVGEGKDRWKGWTEEHFELFDTVVPAPEILLFGTGKRILPPPPFLRTYLNQKGVQLDIVDTRNACSTYNLLSEEGRRVAAALLPPTYQSWQKSSLPGTSTSA</sequence>
<dbReference type="RefSeq" id="XP_001839143.1">
    <property type="nucleotide sequence ID" value="XM_001839091.2"/>
</dbReference>
<evidence type="ECO:0000256" key="3">
    <source>
        <dbReference type="ARBA" id="ARBA00023128"/>
    </source>
</evidence>
<comment type="similarity">
    <text evidence="4">Belongs to the NDUFAF3 family.</text>
</comment>
<dbReference type="Gene3D" id="3.40.1230.10">
    <property type="entry name" value="MTH938-like"/>
    <property type="match status" value="1"/>
</dbReference>
<dbReference type="InterPro" id="IPR034095">
    <property type="entry name" value="NDUF3"/>
</dbReference>
<keyword evidence="3" id="KW-0496">Mitochondrion</keyword>
<dbReference type="InterPro" id="IPR007523">
    <property type="entry name" value="NDUFAF3/AAMDC"/>
</dbReference>
<dbReference type="GO" id="GO:0005743">
    <property type="term" value="C:mitochondrial inner membrane"/>
    <property type="evidence" value="ECO:0007669"/>
    <property type="project" value="TreeGrafter"/>
</dbReference>
<dbReference type="InterPro" id="IPR036748">
    <property type="entry name" value="MTH938-like_sf"/>
</dbReference>
<evidence type="ECO:0000313" key="5">
    <source>
        <dbReference type="EMBL" id="EAU82712.1"/>
    </source>
</evidence>
<gene>
    <name evidence="5" type="ORF">CC1G_08869</name>
</gene>
<organism evidence="5 6">
    <name type="scientific">Coprinopsis cinerea (strain Okayama-7 / 130 / ATCC MYA-4618 / FGSC 9003)</name>
    <name type="common">Inky cap fungus</name>
    <name type="synonym">Hormographiella aspergillata</name>
    <dbReference type="NCBI Taxonomy" id="240176"/>
    <lineage>
        <taxon>Eukaryota</taxon>
        <taxon>Fungi</taxon>
        <taxon>Dikarya</taxon>
        <taxon>Basidiomycota</taxon>
        <taxon>Agaricomycotina</taxon>
        <taxon>Agaricomycetes</taxon>
        <taxon>Agaricomycetidae</taxon>
        <taxon>Agaricales</taxon>
        <taxon>Agaricineae</taxon>
        <taxon>Psathyrellaceae</taxon>
        <taxon>Coprinopsis</taxon>
    </lineage>
</organism>
<dbReference type="eggNOG" id="KOG3363">
    <property type="taxonomic scope" value="Eukaryota"/>
</dbReference>
<dbReference type="KEGG" id="cci:CC1G_08869"/>
<proteinExistence type="inferred from homology"/>